<dbReference type="GO" id="GO:0015074">
    <property type="term" value="P:DNA integration"/>
    <property type="evidence" value="ECO:0007669"/>
    <property type="project" value="InterPro"/>
</dbReference>
<evidence type="ECO:0000256" key="1">
    <source>
        <dbReference type="ARBA" id="ARBA00023125"/>
    </source>
</evidence>
<dbReference type="Gene3D" id="1.10.443.10">
    <property type="entry name" value="Intergrase catalytic core"/>
    <property type="match status" value="1"/>
</dbReference>
<dbReference type="PANTHER" id="PTHR34605">
    <property type="entry name" value="PHAGE_INTEGRASE DOMAIN-CONTAINING PROTEIN"/>
    <property type="match status" value="1"/>
</dbReference>
<dbReference type="EMBL" id="JARKIF010000029">
    <property type="protein sequence ID" value="KAJ7613011.1"/>
    <property type="molecule type" value="Genomic_DNA"/>
</dbReference>
<keyword evidence="1" id="KW-0238">DNA-binding</keyword>
<dbReference type="SUPFAM" id="SSF56349">
    <property type="entry name" value="DNA breaking-rejoining enzymes"/>
    <property type="match status" value="1"/>
</dbReference>
<name>A0AAD7FAW0_9AGAR</name>
<dbReference type="SUPFAM" id="SSF47823">
    <property type="entry name" value="lambda integrase-like, N-terminal domain"/>
    <property type="match status" value="1"/>
</dbReference>
<accession>A0AAD7FAW0</accession>
<evidence type="ECO:0000313" key="3">
    <source>
        <dbReference type="EMBL" id="KAJ7613011.1"/>
    </source>
</evidence>
<dbReference type="InterPro" id="IPR052925">
    <property type="entry name" value="Phage_Integrase-like_Recomb"/>
</dbReference>
<dbReference type="Gene3D" id="1.10.150.130">
    <property type="match status" value="1"/>
</dbReference>
<organism evidence="3 4">
    <name type="scientific">Roridomyces roridus</name>
    <dbReference type="NCBI Taxonomy" id="1738132"/>
    <lineage>
        <taxon>Eukaryota</taxon>
        <taxon>Fungi</taxon>
        <taxon>Dikarya</taxon>
        <taxon>Basidiomycota</taxon>
        <taxon>Agaricomycotina</taxon>
        <taxon>Agaricomycetes</taxon>
        <taxon>Agaricomycetidae</taxon>
        <taxon>Agaricales</taxon>
        <taxon>Marasmiineae</taxon>
        <taxon>Mycenaceae</taxon>
        <taxon>Roridomyces</taxon>
    </lineage>
</organism>
<gene>
    <name evidence="3" type="ORF">FB45DRAFT_981808</name>
</gene>
<sequence length="352" mass="38116">MSSFTGTTLPSLTPTNAAVHATNRATSLFAASERTRGSYVAGLLRFNHFCDLHSIPESARMPASEALLSMFVSSYGAGLVAAGTVSTWLSGLQLWHTVNLAPWHGGTLLSRTRKGVSKLAPESSRRPPRDPVMFDHMRTLRAGLDLTNSRDSAIWAAACVAWRGCARLGEVLIEAPSSVSSKNVTRGCPKRRGCASNNHRFIGVHLPWTKTKGAQGDWLTVTGTSDAADAVSALEHHLVVNSAVPDSAPLFAYITSSGWAHLSKADFISRCNIIWAAAGMEALNGHGFRIGGAMHLLLHGVDPWVVMKQGRWSSWAFLLYWRNVEEILPLFIGDSLDTFNSIKASINRLAQL</sequence>
<reference evidence="3" key="1">
    <citation type="submission" date="2023-03" db="EMBL/GenBank/DDBJ databases">
        <title>Massive genome expansion in bonnet fungi (Mycena s.s.) driven by repeated elements and novel gene families across ecological guilds.</title>
        <authorList>
            <consortium name="Lawrence Berkeley National Laboratory"/>
            <person name="Harder C.B."/>
            <person name="Miyauchi S."/>
            <person name="Viragh M."/>
            <person name="Kuo A."/>
            <person name="Thoen E."/>
            <person name="Andreopoulos B."/>
            <person name="Lu D."/>
            <person name="Skrede I."/>
            <person name="Drula E."/>
            <person name="Henrissat B."/>
            <person name="Morin E."/>
            <person name="Kohler A."/>
            <person name="Barry K."/>
            <person name="LaButti K."/>
            <person name="Morin E."/>
            <person name="Salamov A."/>
            <person name="Lipzen A."/>
            <person name="Mereny Z."/>
            <person name="Hegedus B."/>
            <person name="Baldrian P."/>
            <person name="Stursova M."/>
            <person name="Weitz H."/>
            <person name="Taylor A."/>
            <person name="Grigoriev I.V."/>
            <person name="Nagy L.G."/>
            <person name="Martin F."/>
            <person name="Kauserud H."/>
        </authorList>
    </citation>
    <scope>NUCLEOTIDE SEQUENCE</scope>
    <source>
        <strain evidence="3">9284</strain>
    </source>
</reference>
<dbReference type="GO" id="GO:0003677">
    <property type="term" value="F:DNA binding"/>
    <property type="evidence" value="ECO:0007669"/>
    <property type="project" value="UniProtKB-KW"/>
</dbReference>
<dbReference type="Proteomes" id="UP001221142">
    <property type="component" value="Unassembled WGS sequence"/>
</dbReference>
<dbReference type="PANTHER" id="PTHR34605:SF4">
    <property type="entry name" value="DNA ADENINE METHYLTRANSFERASE"/>
    <property type="match status" value="1"/>
</dbReference>
<dbReference type="InterPro" id="IPR011010">
    <property type="entry name" value="DNA_brk_join_enz"/>
</dbReference>
<dbReference type="InterPro" id="IPR013762">
    <property type="entry name" value="Integrase-like_cat_sf"/>
</dbReference>
<comment type="caution">
    <text evidence="3">The sequence shown here is derived from an EMBL/GenBank/DDBJ whole genome shotgun (WGS) entry which is preliminary data.</text>
</comment>
<dbReference type="AlphaFoldDB" id="A0AAD7FAW0"/>
<protein>
    <submittedName>
        <fullName evidence="3">DNA breaking-rejoining enzyme</fullName>
    </submittedName>
</protein>
<keyword evidence="2" id="KW-0233">DNA recombination</keyword>
<dbReference type="GO" id="GO:0006310">
    <property type="term" value="P:DNA recombination"/>
    <property type="evidence" value="ECO:0007669"/>
    <property type="project" value="UniProtKB-KW"/>
</dbReference>
<keyword evidence="4" id="KW-1185">Reference proteome</keyword>
<evidence type="ECO:0000313" key="4">
    <source>
        <dbReference type="Proteomes" id="UP001221142"/>
    </source>
</evidence>
<dbReference type="InterPro" id="IPR010998">
    <property type="entry name" value="Integrase_recombinase_N"/>
</dbReference>
<proteinExistence type="predicted"/>
<evidence type="ECO:0000256" key="2">
    <source>
        <dbReference type="ARBA" id="ARBA00023172"/>
    </source>
</evidence>